<proteinExistence type="predicted"/>
<organism evidence="2 3">
    <name type="scientific">Parasediminibacterium paludis</name>
    <dbReference type="NCBI Taxonomy" id="908966"/>
    <lineage>
        <taxon>Bacteria</taxon>
        <taxon>Pseudomonadati</taxon>
        <taxon>Bacteroidota</taxon>
        <taxon>Chitinophagia</taxon>
        <taxon>Chitinophagales</taxon>
        <taxon>Chitinophagaceae</taxon>
        <taxon>Parasediminibacterium</taxon>
    </lineage>
</organism>
<dbReference type="PROSITE" id="PS50005">
    <property type="entry name" value="TPR"/>
    <property type="match status" value="1"/>
</dbReference>
<sequence>MKVNCSACGALNETFDNKCQYCSSSLKIETNSFENKIKVLNQQGNKFKLAEIAFEGENYDEAISYYNACLEIDPDFFEAWYKKGLSQLFSSTVGKLNSNQCVATLKRALNSAPNRKSMSMRISKEIIPFLNNYTNIIINHFSKFGPEHISFMVDRKAQSTIFLIDFCNLSESQLKFLFEDYKNLHKGIKKAAISGIAARGGRVDKNNSVAVYNQMYKVIESLGDSLLKHVIKFDPQAKKISKTECFIATAVMGKYDHPVVLDLRFFRDEWLLKRKWGAEFTSWYYTHGPGIADLIEKSSLLKNITFIFIIKPLHLVSKFLTNFKINQNI</sequence>
<gene>
    <name evidence="2" type="ORF">ACFOW1_09795</name>
</gene>
<dbReference type="InterPro" id="IPR049886">
    <property type="entry name" value="CFI_box_CTERM_dom"/>
</dbReference>
<dbReference type="Pfam" id="PF13181">
    <property type="entry name" value="TPR_8"/>
    <property type="match status" value="1"/>
</dbReference>
<feature type="repeat" description="TPR" evidence="1">
    <location>
        <begin position="43"/>
        <end position="76"/>
    </location>
</feature>
<dbReference type="SUPFAM" id="SSF48452">
    <property type="entry name" value="TPR-like"/>
    <property type="match status" value="1"/>
</dbReference>
<keyword evidence="3" id="KW-1185">Reference proteome</keyword>
<reference evidence="3" key="1">
    <citation type="journal article" date="2019" name="Int. J. Syst. Evol. Microbiol.">
        <title>The Global Catalogue of Microorganisms (GCM) 10K type strain sequencing project: providing services to taxonomists for standard genome sequencing and annotation.</title>
        <authorList>
            <consortium name="The Broad Institute Genomics Platform"/>
            <consortium name="The Broad Institute Genome Sequencing Center for Infectious Disease"/>
            <person name="Wu L."/>
            <person name="Ma J."/>
        </authorList>
    </citation>
    <scope>NUCLEOTIDE SEQUENCE [LARGE SCALE GENOMIC DNA]</scope>
    <source>
        <strain evidence="3">CECT 8010</strain>
    </source>
</reference>
<keyword evidence="1" id="KW-0802">TPR repeat</keyword>
<dbReference type="RefSeq" id="WP_379013941.1">
    <property type="nucleotide sequence ID" value="NZ_JBHSDC010000018.1"/>
</dbReference>
<evidence type="ECO:0000313" key="3">
    <source>
        <dbReference type="Proteomes" id="UP001595906"/>
    </source>
</evidence>
<dbReference type="InterPro" id="IPR011990">
    <property type="entry name" value="TPR-like_helical_dom_sf"/>
</dbReference>
<comment type="caution">
    <text evidence="2">The sequence shown here is derived from an EMBL/GenBank/DDBJ whole genome shotgun (WGS) entry which is preliminary data.</text>
</comment>
<accession>A0ABV8PYW9</accession>
<protein>
    <submittedName>
        <fullName evidence="2">Tetratricopeptide repeat protein</fullName>
    </submittedName>
</protein>
<name>A0ABV8PYW9_9BACT</name>
<evidence type="ECO:0000256" key="1">
    <source>
        <dbReference type="PROSITE-ProRule" id="PRU00339"/>
    </source>
</evidence>
<dbReference type="InterPro" id="IPR019734">
    <property type="entry name" value="TPR_rpt"/>
</dbReference>
<evidence type="ECO:0000313" key="2">
    <source>
        <dbReference type="EMBL" id="MFC4232184.1"/>
    </source>
</evidence>
<dbReference type="NCBIfam" id="NF041770">
    <property type="entry name" value="CFI_box_CTERM"/>
    <property type="match status" value="1"/>
</dbReference>
<dbReference type="Gene3D" id="1.25.40.10">
    <property type="entry name" value="Tetratricopeptide repeat domain"/>
    <property type="match status" value="1"/>
</dbReference>
<dbReference type="Proteomes" id="UP001595906">
    <property type="component" value="Unassembled WGS sequence"/>
</dbReference>
<dbReference type="EMBL" id="JBHSDC010000018">
    <property type="protein sequence ID" value="MFC4232184.1"/>
    <property type="molecule type" value="Genomic_DNA"/>
</dbReference>